<dbReference type="RefSeq" id="WP_077692863.1">
    <property type="nucleotide sequence ID" value="NZ_MCOK01000001.1"/>
</dbReference>
<dbReference type="GO" id="GO:0046872">
    <property type="term" value="F:metal ion binding"/>
    <property type="evidence" value="ECO:0007669"/>
    <property type="project" value="InterPro"/>
</dbReference>
<dbReference type="Proteomes" id="UP000189004">
    <property type="component" value="Unassembled WGS sequence"/>
</dbReference>
<keyword evidence="3" id="KW-1185">Reference proteome</keyword>
<gene>
    <name evidence="2" type="ORF">NOSIN_23445</name>
</gene>
<dbReference type="InterPro" id="IPR024344">
    <property type="entry name" value="MDMPI_metal-binding"/>
</dbReference>
<proteinExistence type="predicted"/>
<dbReference type="NCBIfam" id="TIGR03083">
    <property type="entry name" value="maleylpyruvate isomerase family mycothiol-dependent enzyme"/>
    <property type="match status" value="1"/>
</dbReference>
<dbReference type="OrthoDB" id="5185819at2"/>
<evidence type="ECO:0000313" key="3">
    <source>
        <dbReference type="Proteomes" id="UP000189004"/>
    </source>
</evidence>
<dbReference type="AlphaFoldDB" id="A0A1V3C7F2"/>
<dbReference type="InterPro" id="IPR034660">
    <property type="entry name" value="DinB/YfiT-like"/>
</dbReference>
<dbReference type="SUPFAM" id="SSF109854">
    <property type="entry name" value="DinB/YfiT-like putative metalloenzymes"/>
    <property type="match status" value="1"/>
</dbReference>
<evidence type="ECO:0000259" key="1">
    <source>
        <dbReference type="Pfam" id="PF11716"/>
    </source>
</evidence>
<dbReference type="NCBIfam" id="TIGR03086">
    <property type="entry name" value="TIGR03086 family metal-binding protein"/>
    <property type="match status" value="1"/>
</dbReference>
<sequence length="183" mass="20120">MSDVCARYARLSEDFAATVAAVPADRWASTSPCEGWDARDVVRHVVDTQGMFLGLVGREPGRVPSVDEDPRAAWDAARAAVQADLDDPDRANTEFDGFFGRTTFAEAVDRFLDFDLVVHRWDLARATGQDERLDPDDVRWAHGATAAFGPHMRAEGVCGPELTPPEGADAQTRFLAFVGRRAW</sequence>
<dbReference type="InterPro" id="IPR017517">
    <property type="entry name" value="Maleyloyr_isom"/>
</dbReference>
<accession>A0A1V3C7F2</accession>
<name>A0A1V3C7F2_9ACTN</name>
<evidence type="ECO:0000313" key="2">
    <source>
        <dbReference type="EMBL" id="OOC56419.1"/>
    </source>
</evidence>
<dbReference type="EMBL" id="MCOK01000001">
    <property type="protein sequence ID" value="OOC56419.1"/>
    <property type="molecule type" value="Genomic_DNA"/>
</dbReference>
<feature type="domain" description="Mycothiol-dependent maleylpyruvate isomerase metal-binding" evidence="1">
    <location>
        <begin position="9"/>
        <end position="124"/>
    </location>
</feature>
<dbReference type="Pfam" id="PF11716">
    <property type="entry name" value="MDMPI_N"/>
    <property type="match status" value="1"/>
</dbReference>
<comment type="caution">
    <text evidence="2">The sequence shown here is derived from an EMBL/GenBank/DDBJ whole genome shotgun (WGS) entry which is preliminary data.</text>
</comment>
<dbReference type="InterPro" id="IPR017520">
    <property type="entry name" value="CHP03086"/>
</dbReference>
<protein>
    <submittedName>
        <fullName evidence="2">TIGR03086 family protein</fullName>
    </submittedName>
</protein>
<reference evidence="3" key="1">
    <citation type="submission" date="2016-08" db="EMBL/GenBank/DDBJ databases">
        <authorList>
            <person name="Tokovenko B."/>
            <person name="Kalinowski J."/>
        </authorList>
    </citation>
    <scope>NUCLEOTIDE SEQUENCE [LARGE SCALE GENOMIC DNA]</scope>
    <source>
        <strain evidence="3">UTMC102</strain>
    </source>
</reference>
<organism evidence="2 3">
    <name type="scientific">Nocardiopsis sinuspersici</name>
    <dbReference type="NCBI Taxonomy" id="501010"/>
    <lineage>
        <taxon>Bacteria</taxon>
        <taxon>Bacillati</taxon>
        <taxon>Actinomycetota</taxon>
        <taxon>Actinomycetes</taxon>
        <taxon>Streptosporangiales</taxon>
        <taxon>Nocardiopsidaceae</taxon>
        <taxon>Nocardiopsis</taxon>
    </lineage>
</organism>
<dbReference type="Gene3D" id="1.20.120.450">
    <property type="entry name" value="dinb family like domain"/>
    <property type="match status" value="1"/>
</dbReference>
<dbReference type="STRING" id="501010.NOSIN_23445"/>